<name>A0ABX7AV90_9BACI</name>
<dbReference type="Pfam" id="PF11104">
    <property type="entry name" value="PilM_2"/>
    <property type="match status" value="1"/>
</dbReference>
<proteinExistence type="predicted"/>
<protein>
    <submittedName>
        <fullName evidence="1">Pilus assembly protein PilM</fullName>
    </submittedName>
</protein>
<dbReference type="EMBL" id="CP067341">
    <property type="protein sequence ID" value="QQP13764.1"/>
    <property type="molecule type" value="Genomic_DNA"/>
</dbReference>
<dbReference type="InterPro" id="IPR005883">
    <property type="entry name" value="PilM"/>
</dbReference>
<reference evidence="1 2" key="1">
    <citation type="submission" date="2020-01" db="EMBL/GenBank/DDBJ databases">
        <authorList>
            <person name="Liu G."/>
            <person name="Liu B."/>
        </authorList>
    </citation>
    <scope>NUCLEOTIDE SEQUENCE [LARGE SCALE GENOMIC DNA]</scope>
    <source>
        <strain evidence="1 2">FJAT-51161</strain>
    </source>
</reference>
<dbReference type="Gene3D" id="3.30.1490.300">
    <property type="match status" value="1"/>
</dbReference>
<evidence type="ECO:0000313" key="1">
    <source>
        <dbReference type="EMBL" id="QQP13764.1"/>
    </source>
</evidence>
<gene>
    <name evidence="1" type="primary">pilM</name>
    <name evidence="1" type="ORF">FJQ98_06860</name>
</gene>
<evidence type="ECO:0000313" key="2">
    <source>
        <dbReference type="Proteomes" id="UP000596049"/>
    </source>
</evidence>
<dbReference type="Gene3D" id="3.30.420.40">
    <property type="match status" value="2"/>
</dbReference>
<dbReference type="Proteomes" id="UP000596049">
    <property type="component" value="Chromosome"/>
</dbReference>
<accession>A0ABX7AV90</accession>
<organism evidence="1 2">
    <name type="scientific">Lysinibacillus agricola</name>
    <dbReference type="NCBI Taxonomy" id="2590012"/>
    <lineage>
        <taxon>Bacteria</taxon>
        <taxon>Bacillati</taxon>
        <taxon>Bacillota</taxon>
        <taxon>Bacilli</taxon>
        <taxon>Bacillales</taxon>
        <taxon>Bacillaceae</taxon>
        <taxon>Lysinibacillus</taxon>
    </lineage>
</organism>
<sequence>MFRRKKKSHVSIELKDYVLRAIVAKGPEPSQWEGYEYPLAESIVENATIMDEVALFEIIKEQVVKWTGKKQPVRMFVPDTTVLLKSFEHPKDIEAAELRGYAEMELGHAIHLPFQEPLIDVYDADPEDGKAMLFAAPSEEITKMVGMLLDVSLDPEAVDIRALCNIRLLEHMSLLAQDKTYLIADWSINELSISIFSQGQVEFLRYQSIETNLSQWQGKQEDEFSYQFEYSDKTDDYHMVVMDQVLEIDRMMNFFKFSLHKGEKSVDEIIILGDNPQLTSISNLLASNLATPLTIVDGAKIAKVFPAFKKEFSTLLGLALKEVK</sequence>
<keyword evidence="2" id="KW-1185">Reference proteome</keyword>
<dbReference type="RefSeq" id="WP_201406661.1">
    <property type="nucleotide sequence ID" value="NZ_CP067341.1"/>
</dbReference>